<feature type="transmembrane region" description="Helical" evidence="1">
    <location>
        <begin position="21"/>
        <end position="39"/>
    </location>
</feature>
<name>A0A5J4L1R8_9ZZZZ</name>
<dbReference type="AlphaFoldDB" id="A0A5J4L1R8"/>
<evidence type="ECO:0000256" key="1">
    <source>
        <dbReference type="SAM" id="Phobius"/>
    </source>
</evidence>
<feature type="domain" description="Signal transduction histidine kinase dimerisation/phosphoacceptor" evidence="2">
    <location>
        <begin position="278"/>
        <end position="345"/>
    </location>
</feature>
<protein>
    <recommendedName>
        <fullName evidence="2">Signal transduction histidine kinase dimerisation/phosphoacceptor domain-containing protein</fullName>
    </recommendedName>
</protein>
<dbReference type="SUPFAM" id="SSF47384">
    <property type="entry name" value="Homodimeric domain of signal transducing histidine kinase"/>
    <property type="match status" value="1"/>
</dbReference>
<dbReference type="GO" id="GO:0000155">
    <property type="term" value="F:phosphorelay sensor kinase activity"/>
    <property type="evidence" value="ECO:0007669"/>
    <property type="project" value="InterPro"/>
</dbReference>
<comment type="caution">
    <text evidence="3">The sequence shown here is derived from an EMBL/GenBank/DDBJ whole genome shotgun (WGS) entry which is preliminary data.</text>
</comment>
<dbReference type="SMART" id="SM00388">
    <property type="entry name" value="HisKA"/>
    <property type="match status" value="1"/>
</dbReference>
<dbReference type="InterPro" id="IPR021796">
    <property type="entry name" value="Tll0287-like_dom"/>
</dbReference>
<dbReference type="Gene3D" id="1.10.287.130">
    <property type="match status" value="1"/>
</dbReference>
<dbReference type="Gene3D" id="3.30.450.290">
    <property type="match status" value="1"/>
</dbReference>
<feature type="transmembrane region" description="Helical" evidence="1">
    <location>
        <begin position="238"/>
        <end position="259"/>
    </location>
</feature>
<organism evidence="3">
    <name type="scientific">hot springs metagenome</name>
    <dbReference type="NCBI Taxonomy" id="433727"/>
    <lineage>
        <taxon>unclassified sequences</taxon>
        <taxon>metagenomes</taxon>
        <taxon>ecological metagenomes</taxon>
    </lineage>
</organism>
<dbReference type="Pfam" id="PF11845">
    <property type="entry name" value="Tll0287-like"/>
    <property type="match status" value="1"/>
</dbReference>
<gene>
    <name evidence="3" type="ORF">A45J_1459</name>
</gene>
<dbReference type="Pfam" id="PF00512">
    <property type="entry name" value="HisKA"/>
    <property type="match status" value="1"/>
</dbReference>
<sequence length="366" mass="42331">MRKFFSEINKVESPCRLSVTFLVPFVIILGLLFFALILWEKKSHDEKLFNILKESASALFDQIMVTRLWNAKHGGVYVEVTPDTPPNPYLEDPMRDIVSVDGRHYTKINPAYMTRQLSEITMQRQGYKFSIVSLNPINPFNIPDDWEKKALKEFESNKIGDYAEILQQGSPENRKLSWAGRSGSRIFRYIAPLKTEAPCLKCHAKHGYNYGDIRGGISISIPMDRYDLIYSADFRKTIFSLLTIAVISVIFVAVITIILSRKLSSAIEKDIERKRLEAIVELAGATAHEMRQPMTIVHNIISLFRDKFRHQEPLTEEEMNIIEDQCNRMNNIIKKMMNITAYRTKDYVKGKKIIDLEQSSRNEDRE</sequence>
<accession>A0A5J4L1R8</accession>
<proteinExistence type="predicted"/>
<evidence type="ECO:0000259" key="2">
    <source>
        <dbReference type="SMART" id="SM00388"/>
    </source>
</evidence>
<evidence type="ECO:0000313" key="3">
    <source>
        <dbReference type="EMBL" id="GER93703.1"/>
    </source>
</evidence>
<dbReference type="CDD" id="cd00082">
    <property type="entry name" value="HisKA"/>
    <property type="match status" value="1"/>
</dbReference>
<keyword evidence="1" id="KW-0812">Transmembrane</keyword>
<dbReference type="InterPro" id="IPR036097">
    <property type="entry name" value="HisK_dim/P_sf"/>
</dbReference>
<keyword evidence="1" id="KW-0472">Membrane</keyword>
<dbReference type="InterPro" id="IPR003661">
    <property type="entry name" value="HisK_dim/P_dom"/>
</dbReference>
<reference evidence="3" key="1">
    <citation type="submission" date="2019-10" db="EMBL/GenBank/DDBJ databases">
        <title>Metagenomic sequencing of thiosulfate-disproportionating enrichment culture.</title>
        <authorList>
            <person name="Umezawa K."/>
            <person name="Kojima H."/>
            <person name="Fukui M."/>
        </authorList>
    </citation>
    <scope>NUCLEOTIDE SEQUENCE</scope>
    <source>
        <strain evidence="3">45J</strain>
    </source>
</reference>
<dbReference type="EMBL" id="BLAB01000001">
    <property type="protein sequence ID" value="GER93703.1"/>
    <property type="molecule type" value="Genomic_DNA"/>
</dbReference>
<keyword evidence="1" id="KW-1133">Transmembrane helix</keyword>